<gene>
    <name evidence="1" type="ORF">A5888_000872</name>
</gene>
<protein>
    <submittedName>
        <fullName evidence="1">Uncharacterized protein</fullName>
    </submittedName>
</protein>
<sequence length="110" mass="12830">MEHSENELHIIELMKGICKDFSEYNFLKTDRYKGSLNDENGYNIYYKFGSNDNLGMVTGKKNHEKYGLNAFKKNFKTTTRLDGSEEEEGWTGEVLVDVLKHIEEIIKNDQ</sequence>
<reference evidence="1" key="2">
    <citation type="submission" date="2024-03" db="EMBL/GenBank/DDBJ databases">
        <title>The Genome Sequence of Enterococcus sp. DIV0242b.</title>
        <authorList>
            <consortium name="The Broad Institute Genomics Platform"/>
            <consortium name="The Broad Institute Microbial Omics Core"/>
            <consortium name="The Broad Institute Genomic Center for Infectious Diseases"/>
            <person name="Earl A."/>
            <person name="Manson A."/>
            <person name="Gilmore M."/>
            <person name="Schwartman J."/>
            <person name="Shea T."/>
            <person name="Abouelleil A."/>
            <person name="Cao P."/>
            <person name="Chapman S."/>
            <person name="Cusick C."/>
            <person name="Young S."/>
            <person name="Neafsey D."/>
            <person name="Nusbaum C."/>
            <person name="Birren B."/>
        </authorList>
    </citation>
    <scope>NUCLEOTIDE SEQUENCE</scope>
    <source>
        <strain evidence="1">9E7_DIV0242</strain>
    </source>
</reference>
<organism evidence="1 2">
    <name type="scientific">Candidatus Enterococcus clewellii</name>
    <dbReference type="NCBI Taxonomy" id="1834193"/>
    <lineage>
        <taxon>Bacteria</taxon>
        <taxon>Bacillati</taxon>
        <taxon>Bacillota</taxon>
        <taxon>Bacilli</taxon>
        <taxon>Lactobacillales</taxon>
        <taxon>Enterococcaceae</taxon>
        <taxon>Enterococcus</taxon>
    </lineage>
</organism>
<dbReference type="Proteomes" id="UP000195141">
    <property type="component" value="Chromosome"/>
</dbReference>
<dbReference type="AlphaFoldDB" id="A0AAQ3VY51"/>
<evidence type="ECO:0000313" key="2">
    <source>
        <dbReference type="Proteomes" id="UP000195141"/>
    </source>
</evidence>
<dbReference type="EMBL" id="CP147247">
    <property type="protein sequence ID" value="WYJ89153.1"/>
    <property type="molecule type" value="Genomic_DNA"/>
</dbReference>
<evidence type="ECO:0000313" key="1">
    <source>
        <dbReference type="EMBL" id="WYJ89153.1"/>
    </source>
</evidence>
<proteinExistence type="predicted"/>
<accession>A0AAQ3VY51</accession>
<dbReference type="RefSeq" id="WP_339101934.1">
    <property type="nucleotide sequence ID" value="NZ_CP147247.1"/>
</dbReference>
<keyword evidence="2" id="KW-1185">Reference proteome</keyword>
<reference evidence="1" key="1">
    <citation type="submission" date="2017-05" db="EMBL/GenBank/DDBJ databases">
        <authorList>
            <consortium name="The Broad Institute Genomics Platform"/>
            <consortium name="The Broad Institute Genomic Center for Infectious Diseases"/>
            <person name="Earl A."/>
            <person name="Manson A."/>
            <person name="Schwartman J."/>
            <person name="Gilmore M."/>
            <person name="Abouelleil A."/>
            <person name="Cao P."/>
            <person name="Chapman S."/>
            <person name="Cusick C."/>
            <person name="Shea T."/>
            <person name="Young S."/>
            <person name="Neafsey D."/>
            <person name="Nusbaum C."/>
            <person name="Birren B."/>
        </authorList>
    </citation>
    <scope>NUCLEOTIDE SEQUENCE</scope>
    <source>
        <strain evidence="1">9E7_DIV0242</strain>
    </source>
</reference>
<name>A0AAQ3VY51_9ENTE</name>